<dbReference type="InterPro" id="IPR001932">
    <property type="entry name" value="PPM-type_phosphatase-like_dom"/>
</dbReference>
<dbReference type="InterPro" id="IPR036457">
    <property type="entry name" value="PPM-type-like_dom_sf"/>
</dbReference>
<dbReference type="Proteomes" id="UP000193719">
    <property type="component" value="Unassembled WGS sequence"/>
</dbReference>
<feature type="non-terminal residue" evidence="2">
    <location>
        <position position="1"/>
    </location>
</feature>
<organism evidence="2 3">
    <name type="scientific">Piromyces finnis</name>
    <dbReference type="NCBI Taxonomy" id="1754191"/>
    <lineage>
        <taxon>Eukaryota</taxon>
        <taxon>Fungi</taxon>
        <taxon>Fungi incertae sedis</taxon>
        <taxon>Chytridiomycota</taxon>
        <taxon>Chytridiomycota incertae sedis</taxon>
        <taxon>Neocallimastigomycetes</taxon>
        <taxon>Neocallimastigales</taxon>
        <taxon>Neocallimastigaceae</taxon>
        <taxon>Piromyces</taxon>
    </lineage>
</organism>
<protein>
    <recommendedName>
        <fullName evidence="1">PPM-type phosphatase domain-containing protein</fullName>
    </recommendedName>
</protein>
<evidence type="ECO:0000259" key="1">
    <source>
        <dbReference type="Pfam" id="PF00481"/>
    </source>
</evidence>
<dbReference type="AlphaFoldDB" id="A0A1Y1V8C3"/>
<feature type="domain" description="PPM-type phosphatase" evidence="1">
    <location>
        <begin position="1"/>
        <end position="39"/>
    </location>
</feature>
<evidence type="ECO:0000313" key="3">
    <source>
        <dbReference type="Proteomes" id="UP000193719"/>
    </source>
</evidence>
<name>A0A1Y1V8C3_9FUNG</name>
<dbReference type="OrthoDB" id="10264738at2759"/>
<reference evidence="2 3" key="2">
    <citation type="submission" date="2016-08" db="EMBL/GenBank/DDBJ databases">
        <title>Pervasive Adenine N6-methylation of Active Genes in Fungi.</title>
        <authorList>
            <consortium name="DOE Joint Genome Institute"/>
            <person name="Mondo S.J."/>
            <person name="Dannebaum R.O."/>
            <person name="Kuo R.C."/>
            <person name="Labutti K."/>
            <person name="Haridas S."/>
            <person name="Kuo A."/>
            <person name="Salamov A."/>
            <person name="Ahrendt S.R."/>
            <person name="Lipzen A."/>
            <person name="Sullivan W."/>
            <person name="Andreopoulos W.B."/>
            <person name="Clum A."/>
            <person name="Lindquist E."/>
            <person name="Daum C."/>
            <person name="Ramamoorthy G.K."/>
            <person name="Gryganskyi A."/>
            <person name="Culley D."/>
            <person name="Magnuson J.K."/>
            <person name="James T.Y."/>
            <person name="O'Malley M.A."/>
            <person name="Stajich J.E."/>
            <person name="Spatafora J.W."/>
            <person name="Visel A."/>
            <person name="Grigoriev I.V."/>
        </authorList>
    </citation>
    <scope>NUCLEOTIDE SEQUENCE [LARGE SCALE GENOMIC DNA]</scope>
    <source>
        <strain evidence="3">finn</strain>
    </source>
</reference>
<reference evidence="2 3" key="1">
    <citation type="submission" date="2016-08" db="EMBL/GenBank/DDBJ databases">
        <title>Genomes of anaerobic fungi encode conserved fungal cellulosomes for biomass hydrolysis.</title>
        <authorList>
            <consortium name="DOE Joint Genome Institute"/>
            <person name="Haitjema C.H."/>
            <person name="Gilmore S.P."/>
            <person name="Henske J.K."/>
            <person name="Solomon K.V."/>
            <person name="De Groot R."/>
            <person name="Kuo A."/>
            <person name="Mondo S.J."/>
            <person name="Salamov A.A."/>
            <person name="Labutti K."/>
            <person name="Zhao Z."/>
            <person name="Chiniquy J."/>
            <person name="Barry K."/>
            <person name="Brewer H.M."/>
            <person name="Purvine S.O."/>
            <person name="Wright A.T."/>
            <person name="Boxma B."/>
            <person name="Van Alen T."/>
            <person name="Hackstein J.H."/>
            <person name="Baker S.E."/>
            <person name="Grigoriev I.V."/>
            <person name="O'Malley M.A."/>
        </authorList>
    </citation>
    <scope>NUCLEOTIDE SEQUENCE [LARGE SCALE GENOMIC DNA]</scope>
    <source>
        <strain evidence="3">finn</strain>
    </source>
</reference>
<keyword evidence="3" id="KW-1185">Reference proteome</keyword>
<dbReference type="Pfam" id="PF00481">
    <property type="entry name" value="PP2C"/>
    <property type="match status" value="1"/>
</dbReference>
<sequence length="84" mass="9418">GIWDVLTNQEVVDIIRFGIARDKDLGSIAEDVMNASLAKDRISFDYGGVGCDNMTIVIAAFLNGKTKEQFYQTIRDKVNEKYPD</sequence>
<gene>
    <name evidence="2" type="ORF">BCR36DRAFT_265849</name>
</gene>
<dbReference type="SUPFAM" id="SSF81606">
    <property type="entry name" value="PP2C-like"/>
    <property type="match status" value="1"/>
</dbReference>
<evidence type="ECO:0000313" key="2">
    <source>
        <dbReference type="EMBL" id="ORX49261.1"/>
    </source>
</evidence>
<dbReference type="EMBL" id="MCFH01000024">
    <property type="protein sequence ID" value="ORX49261.1"/>
    <property type="molecule type" value="Genomic_DNA"/>
</dbReference>
<feature type="non-terminal residue" evidence="2">
    <location>
        <position position="84"/>
    </location>
</feature>
<dbReference type="STRING" id="1754191.A0A1Y1V8C3"/>
<accession>A0A1Y1V8C3</accession>
<proteinExistence type="predicted"/>
<comment type="caution">
    <text evidence="2">The sequence shown here is derived from an EMBL/GenBank/DDBJ whole genome shotgun (WGS) entry which is preliminary data.</text>
</comment>
<dbReference type="Gene3D" id="3.60.40.10">
    <property type="entry name" value="PPM-type phosphatase domain"/>
    <property type="match status" value="1"/>
</dbReference>